<proteinExistence type="inferred from homology"/>
<dbReference type="Proteomes" id="UP000722791">
    <property type="component" value="Unassembled WGS sequence"/>
</dbReference>
<dbReference type="InterPro" id="IPR018314">
    <property type="entry name" value="RsmB/NOL1/NOP2-like_CS"/>
</dbReference>
<gene>
    <name evidence="13" type="ORF">Vretifemale_3370</name>
    <name evidence="14" type="ORF">Vretimale_4765</name>
</gene>
<dbReference type="InterPro" id="IPR057285">
    <property type="entry name" value="Pre-PUA_NSUN2"/>
</dbReference>
<evidence type="ECO:0000256" key="1">
    <source>
        <dbReference type="ARBA" id="ARBA00004123"/>
    </source>
</evidence>
<dbReference type="InterPro" id="IPR001678">
    <property type="entry name" value="MeTrfase_RsmB-F_NOP2_dom"/>
</dbReference>
<evidence type="ECO:0000256" key="9">
    <source>
        <dbReference type="ARBA" id="ARBA00023242"/>
    </source>
</evidence>
<evidence type="ECO:0000256" key="3">
    <source>
        <dbReference type="ARBA" id="ARBA00022555"/>
    </source>
</evidence>
<dbReference type="EMBL" id="BNCP01000004">
    <property type="protein sequence ID" value="GIL73180.1"/>
    <property type="molecule type" value="Genomic_DNA"/>
</dbReference>
<evidence type="ECO:0000313" key="14">
    <source>
        <dbReference type="EMBL" id="GIL99647.1"/>
    </source>
</evidence>
<feature type="compositionally biased region" description="Basic and acidic residues" evidence="11">
    <location>
        <begin position="544"/>
        <end position="559"/>
    </location>
</feature>
<dbReference type="GO" id="GO:0000049">
    <property type="term" value="F:tRNA binding"/>
    <property type="evidence" value="ECO:0007669"/>
    <property type="project" value="UniProtKB-KW"/>
</dbReference>
<feature type="region of interest" description="Disordered" evidence="11">
    <location>
        <begin position="470"/>
        <end position="519"/>
    </location>
</feature>
<feature type="compositionally biased region" description="Low complexity" evidence="11">
    <location>
        <begin position="470"/>
        <end position="489"/>
    </location>
</feature>
<evidence type="ECO:0000256" key="2">
    <source>
        <dbReference type="ARBA" id="ARBA00007494"/>
    </source>
</evidence>
<dbReference type="PROSITE" id="PS51686">
    <property type="entry name" value="SAM_MT_RSMB_NOP"/>
    <property type="match status" value="1"/>
</dbReference>
<keyword evidence="5 10" id="KW-0808">Transferase</keyword>
<feature type="binding site" evidence="10">
    <location>
        <begin position="182"/>
        <end position="188"/>
    </location>
    <ligand>
        <name>S-adenosyl-L-methionine</name>
        <dbReference type="ChEBI" id="CHEBI:59789"/>
    </ligand>
</feature>
<sequence length="960" mass="103366">MGRGQKRGWGGGGGRGGGRGGDTWRQDKRSKKDFTTRDDMRNAAFEEYYRAQDIIPADEWGDFLATLRRPLPVTFRINGSGKFADHLRDKLQQDFFAKLCGDLMIDGEAVTPPRQLPWYPNGYAWQLEFSRNLLRKSPILSSIHDFVKHANDAGSISRQEAVSMVPPLFLDVQPHHRVLDMCAAPGSKTFQLLEALHAGSRPGQTPPGFVVANDADFMRCNLLTHQTKRVCSPCLLVTNHDASRFPAYLAGAPQTAPPPPAAAAAATPEGAAAEPGARCPARPPRYQVRFDRILADVPCSGDGTLRKSPDIWRKWNIGGGNSLHPMQLRIAMHGAKLLEVGGRMVYSTCTFNPVEDEAVVAELLLRCGGALELVDVSECMPQLRRMAGKHQWKVKDKHRFYSSWDEARDIGYKLDESMFPSPAKAALPLERCMRFLPHHGDTGGFFVAVLRKVSELPAEVFRQARKGTVEAPAAVPRSSPATAAASETTGTGLDANGHTEPVADNVDEDGEEDGEEDEAAAAVVACAAAGLADAEGGNGDGDGDPGKDADVMEDVDRPAAPEVASGDTRAAAEEPASWDSPKPTSLEVARAAAEAAIAAAESALAAYEAGDLESALRASSNADASARRAVMAAQRDKAAPRVRESQGQRQQQQQQRDEEAHVAEEEPADGEQAGPVQTSWIRGGGGRGRPDGGKYAYIDPVAPLEDDSVLSILYDYYGIPPDFPLRSQLVMRALDRHPKRLYFVARSVLDLMMQDSREVLKIVSTGLKVFERQLVRDQVNECPYRLSQEGLPLVLPYITRQRIEVPPKVLVQLLRDRNLILPSAAAVEGETTPSGNPRGNKPTLMDESVQAALAPLKLGCLVCELSAEDAHRLGFAASVRASPEETKALLAPSSVTAPQAVPMGGAIAGDGEEVTGGLAANAPLAVVAWKGPASLAIMVEKAECAQMLDKLESELKKPSM</sequence>
<dbReference type="FunFam" id="3.40.50.150:FF:000271">
    <property type="entry name" value="NOL1/NOP2/Sun family protein"/>
    <property type="match status" value="1"/>
</dbReference>
<feature type="region of interest" description="Disordered" evidence="11">
    <location>
        <begin position="532"/>
        <end position="583"/>
    </location>
</feature>
<evidence type="ECO:0000313" key="13">
    <source>
        <dbReference type="EMBL" id="GIL73180.1"/>
    </source>
</evidence>
<feature type="active site" description="Nucleophile" evidence="10">
    <location>
        <position position="349"/>
    </location>
</feature>
<dbReference type="Pfam" id="PF25376">
    <property type="entry name" value="Pre-PUA_NSUN2"/>
    <property type="match status" value="1"/>
</dbReference>
<evidence type="ECO:0000256" key="10">
    <source>
        <dbReference type="PROSITE-ProRule" id="PRU01023"/>
    </source>
</evidence>
<dbReference type="InterPro" id="IPR023270">
    <property type="entry name" value="RCMT_NCL1"/>
</dbReference>
<keyword evidence="9" id="KW-0539">Nucleus</keyword>
<feature type="region of interest" description="Disordered" evidence="11">
    <location>
        <begin position="250"/>
        <end position="280"/>
    </location>
</feature>
<keyword evidence="8 10" id="KW-0694">RNA-binding</keyword>
<protein>
    <recommendedName>
        <fullName evidence="12">SAM-dependent MTase RsmB/NOP-type domain-containing protein</fullName>
    </recommendedName>
</protein>
<evidence type="ECO:0000256" key="7">
    <source>
        <dbReference type="ARBA" id="ARBA00022694"/>
    </source>
</evidence>
<accession>A0A8J4DBK9</accession>
<keyword evidence="3" id="KW-0820">tRNA-binding</keyword>
<keyword evidence="6 10" id="KW-0949">S-adenosyl-L-methionine</keyword>
<dbReference type="AlphaFoldDB" id="A0A8J4DBK9"/>
<evidence type="ECO:0000256" key="4">
    <source>
        <dbReference type="ARBA" id="ARBA00022603"/>
    </source>
</evidence>
<dbReference type="InterPro" id="IPR029063">
    <property type="entry name" value="SAM-dependent_MTases_sf"/>
</dbReference>
<dbReference type="InterPro" id="IPR049560">
    <property type="entry name" value="MeTrfase_RsmB-F_NOP2_cat"/>
</dbReference>
<keyword evidence="4 10" id="KW-0489">Methyltransferase</keyword>
<feature type="compositionally biased region" description="Basic and acidic residues" evidence="11">
    <location>
        <begin position="655"/>
        <end position="664"/>
    </location>
</feature>
<dbReference type="PANTHER" id="PTHR22808:SF1">
    <property type="entry name" value="RNA CYTOSINE-C(5)-METHYLTRANSFERASE NSUN2-RELATED"/>
    <property type="match status" value="1"/>
</dbReference>
<dbReference type="GO" id="GO:0030488">
    <property type="term" value="P:tRNA methylation"/>
    <property type="evidence" value="ECO:0007669"/>
    <property type="project" value="UniProtKB-ARBA"/>
</dbReference>
<dbReference type="PANTHER" id="PTHR22808">
    <property type="entry name" value="NCL1 YEAST -RELATED NOL1/NOP2/FMU SUN DOMAIN-CONTAINING"/>
    <property type="match status" value="1"/>
</dbReference>
<feature type="compositionally biased region" description="Basic and acidic residues" evidence="11">
    <location>
        <begin position="634"/>
        <end position="646"/>
    </location>
</feature>
<evidence type="ECO:0000256" key="6">
    <source>
        <dbReference type="ARBA" id="ARBA00022691"/>
    </source>
</evidence>
<feature type="binding site" evidence="10">
    <location>
        <position position="296"/>
    </location>
    <ligand>
        <name>S-adenosyl-L-methionine</name>
        <dbReference type="ChEBI" id="CHEBI:59789"/>
    </ligand>
</feature>
<comment type="caution">
    <text evidence="14">The sequence shown here is derived from an EMBL/GenBank/DDBJ whole genome shotgun (WGS) entry which is preliminary data.</text>
</comment>
<feature type="compositionally biased region" description="Acidic residues" evidence="11">
    <location>
        <begin position="505"/>
        <end position="519"/>
    </location>
</feature>
<feature type="compositionally biased region" description="Low complexity" evidence="11">
    <location>
        <begin position="262"/>
        <end position="280"/>
    </location>
</feature>
<evidence type="ECO:0000256" key="11">
    <source>
        <dbReference type="SAM" id="MobiDB-lite"/>
    </source>
</evidence>
<organism evidence="14 15">
    <name type="scientific">Volvox reticuliferus</name>
    <dbReference type="NCBI Taxonomy" id="1737510"/>
    <lineage>
        <taxon>Eukaryota</taxon>
        <taxon>Viridiplantae</taxon>
        <taxon>Chlorophyta</taxon>
        <taxon>core chlorophytes</taxon>
        <taxon>Chlorophyceae</taxon>
        <taxon>CS clade</taxon>
        <taxon>Chlamydomonadales</taxon>
        <taxon>Volvocaceae</taxon>
        <taxon>Volvox</taxon>
    </lineage>
</organism>
<dbReference type="PROSITE" id="PS01153">
    <property type="entry name" value="NOL1_NOP2_SUN"/>
    <property type="match status" value="1"/>
</dbReference>
<feature type="region of interest" description="Disordered" evidence="11">
    <location>
        <begin position="627"/>
        <end position="687"/>
    </location>
</feature>
<dbReference type="PRINTS" id="PR02011">
    <property type="entry name" value="RCMTNCL1"/>
</dbReference>
<dbReference type="InterPro" id="IPR023267">
    <property type="entry name" value="RCMT"/>
</dbReference>
<dbReference type="Pfam" id="PF01189">
    <property type="entry name" value="Methyltr_RsmB-F"/>
    <property type="match status" value="1"/>
</dbReference>
<evidence type="ECO:0000313" key="15">
    <source>
        <dbReference type="Proteomes" id="UP000722791"/>
    </source>
</evidence>
<feature type="domain" description="SAM-dependent MTase RsmB/NOP-type" evidence="12">
    <location>
        <begin position="63"/>
        <end position="453"/>
    </location>
</feature>
<dbReference type="SUPFAM" id="SSF53335">
    <property type="entry name" value="S-adenosyl-L-methionine-dependent methyltransferases"/>
    <property type="match status" value="1"/>
</dbReference>
<keyword evidence="16" id="KW-1185">Reference proteome</keyword>
<feature type="compositionally biased region" description="Basic and acidic residues" evidence="11">
    <location>
        <begin position="22"/>
        <end position="36"/>
    </location>
</feature>
<feature type="binding site" evidence="10">
    <location>
        <position position="241"/>
    </location>
    <ligand>
        <name>S-adenosyl-L-methionine</name>
        <dbReference type="ChEBI" id="CHEBI:59789"/>
    </ligand>
</feature>
<keyword evidence="7" id="KW-0819">tRNA processing</keyword>
<feature type="compositionally biased region" description="Gly residues" evidence="11">
    <location>
        <begin position="7"/>
        <end position="21"/>
    </location>
</feature>
<evidence type="ECO:0000256" key="5">
    <source>
        <dbReference type="ARBA" id="ARBA00022679"/>
    </source>
</evidence>
<reference evidence="14" key="1">
    <citation type="journal article" date="2021" name="Proc. Natl. Acad. Sci. U.S.A.">
        <title>Three genomes in the algal genus Volvox reveal the fate of a haploid sex-determining region after a transition to homothallism.</title>
        <authorList>
            <person name="Yamamoto K."/>
            <person name="Hamaji T."/>
            <person name="Kawai-Toyooka H."/>
            <person name="Matsuzaki R."/>
            <person name="Takahashi F."/>
            <person name="Nishimura Y."/>
            <person name="Kawachi M."/>
            <person name="Noguchi H."/>
            <person name="Minakuchi Y."/>
            <person name="Umen J.G."/>
            <person name="Toyoda A."/>
            <person name="Nozaki H."/>
        </authorList>
    </citation>
    <scope>NUCLEOTIDE SEQUENCE</scope>
    <source>
        <strain evidence="14">NIES-3785</strain>
        <strain evidence="13">NIES-3786</strain>
    </source>
</reference>
<evidence type="ECO:0000259" key="12">
    <source>
        <dbReference type="PROSITE" id="PS51686"/>
    </source>
</evidence>
<dbReference type="GO" id="GO:0016428">
    <property type="term" value="F:tRNA (cytidine-5-)-methyltransferase activity"/>
    <property type="evidence" value="ECO:0007669"/>
    <property type="project" value="InterPro"/>
</dbReference>
<dbReference type="GO" id="GO:0005634">
    <property type="term" value="C:nucleus"/>
    <property type="evidence" value="ECO:0007669"/>
    <property type="project" value="UniProtKB-SubCell"/>
</dbReference>
<feature type="binding site" evidence="10">
    <location>
        <position position="214"/>
    </location>
    <ligand>
        <name>S-adenosyl-L-methionine</name>
        <dbReference type="ChEBI" id="CHEBI:59789"/>
    </ligand>
</feature>
<dbReference type="Proteomes" id="UP000747110">
    <property type="component" value="Unassembled WGS sequence"/>
</dbReference>
<dbReference type="PRINTS" id="PR02008">
    <property type="entry name" value="RCMTFAMILY"/>
</dbReference>
<evidence type="ECO:0000313" key="16">
    <source>
        <dbReference type="Proteomes" id="UP000747110"/>
    </source>
</evidence>
<comment type="subcellular location">
    <subcellularLocation>
        <location evidence="1">Nucleus</location>
    </subcellularLocation>
</comment>
<evidence type="ECO:0000256" key="8">
    <source>
        <dbReference type="ARBA" id="ARBA00022884"/>
    </source>
</evidence>
<feature type="region of interest" description="Disordered" evidence="11">
    <location>
        <begin position="1"/>
        <end position="36"/>
    </location>
</feature>
<name>A0A8J4DBK9_9CHLO</name>
<dbReference type="OrthoDB" id="6093671at2759"/>
<dbReference type="Gene3D" id="3.40.50.150">
    <property type="entry name" value="Vaccinia Virus protein VP39"/>
    <property type="match status" value="1"/>
</dbReference>
<comment type="similarity">
    <text evidence="2 10">Belongs to the class I-like SAM-binding methyltransferase superfamily. RsmB/NOP family.</text>
</comment>
<dbReference type="EMBL" id="BNCQ01000006">
    <property type="protein sequence ID" value="GIL99647.1"/>
    <property type="molecule type" value="Genomic_DNA"/>
</dbReference>